<sequence length="401" mass="45956">MRQQMEEEQWDLCRLLDAALHGRPAEMLPPAEKYGAILELADRHRVLPLLYDVLAPKLPEEDENRKRLEKRSAETVRQSYRLLFLGKYVTGLLREHGIETVLLKGSGTAGLYPVPELRKSGDIDLLVADQKAGEKAYEVLHEHGFRKAPEQHAHHHIVCVGTEQIGIEIHVALAEPFDSKSVNEWLAAHQAEFLAHCERTAVMGVEFPVLQPAYHAFYLLLHMLQHFLRAGFGLKLLCDWVVFWEKGYGSGVEERFFSMAEECRVMGFARLVTAVCVKYLGLSGEKVPLLLCRFDWEAEAANLEAFLTEILEAEEFGKSSADRMVALRGTGWRDYCREFHHQMLLTYPGAGRYRILHPVLWVMMFCGFAYRNVKMRRVSGYAVLKKARARGKLVEEMKLFR</sequence>
<dbReference type="Pfam" id="PF14907">
    <property type="entry name" value="NTP_transf_5"/>
    <property type="match status" value="1"/>
</dbReference>
<accession>G2T3P3</accession>
<keyword evidence="2" id="KW-1185">Reference proteome</keyword>
<dbReference type="OrthoDB" id="9773927at2"/>
<dbReference type="eggNOG" id="COG2244">
    <property type="taxonomic scope" value="Bacteria"/>
</dbReference>
<evidence type="ECO:0000313" key="1">
    <source>
        <dbReference type="EMBL" id="AEN96857.1"/>
    </source>
</evidence>
<reference evidence="1 2" key="1">
    <citation type="journal article" date="2015" name="Genome Announc.">
        <title>Complete genome sequence of the human gut symbiont Roseburia hominis.</title>
        <authorList>
            <person name="Travis A.J."/>
            <person name="Kelly D."/>
            <person name="Flint H.J."/>
            <person name="Aminov R.I."/>
        </authorList>
    </citation>
    <scope>NUCLEOTIDE SEQUENCE [LARGE SCALE GENOMIC DNA]</scope>
    <source>
        <strain evidence="2">DSM 16839 / JCM 17582 / NCIMB 14029 / A2-183</strain>
    </source>
</reference>
<dbReference type="HOGENOM" id="CLU_646652_0_0_9"/>
<dbReference type="BioCyc" id="RHOM585394:G1H02-1749-MONOMER"/>
<protein>
    <recommendedName>
        <fullName evidence="3">Nucleotidyltransferase family protein</fullName>
    </recommendedName>
</protein>
<evidence type="ECO:0008006" key="3">
    <source>
        <dbReference type="Google" id="ProtNLM"/>
    </source>
</evidence>
<proteinExistence type="predicted"/>
<evidence type="ECO:0000313" key="2">
    <source>
        <dbReference type="Proteomes" id="UP000008178"/>
    </source>
</evidence>
<dbReference type="STRING" id="585394.RHOM_08730"/>
<dbReference type="GeneID" id="93723543"/>
<gene>
    <name evidence="1" type="ordered locus">RHOM_08730</name>
</gene>
<name>G2T3P3_ROSHA</name>
<dbReference type="KEGG" id="rho:RHOM_08730"/>
<dbReference type="Proteomes" id="UP000008178">
    <property type="component" value="Chromosome"/>
</dbReference>
<dbReference type="RefSeq" id="WP_014079895.1">
    <property type="nucleotide sequence ID" value="NC_015977.1"/>
</dbReference>
<dbReference type="InterPro" id="IPR039498">
    <property type="entry name" value="NTP_transf_5"/>
</dbReference>
<dbReference type="AlphaFoldDB" id="G2T3P3"/>
<organism evidence="1 2">
    <name type="scientific">Roseburia hominis (strain DSM 16839 / JCM 17582 / NCIMB 14029 / A2-183)</name>
    <dbReference type="NCBI Taxonomy" id="585394"/>
    <lineage>
        <taxon>Bacteria</taxon>
        <taxon>Bacillati</taxon>
        <taxon>Bacillota</taxon>
        <taxon>Clostridia</taxon>
        <taxon>Lachnospirales</taxon>
        <taxon>Lachnospiraceae</taxon>
        <taxon>Roseburia</taxon>
    </lineage>
</organism>
<dbReference type="EMBL" id="CP003040">
    <property type="protein sequence ID" value="AEN96857.1"/>
    <property type="molecule type" value="Genomic_DNA"/>
</dbReference>